<evidence type="ECO:0000313" key="1">
    <source>
        <dbReference type="EMBL" id="RNA35422.1"/>
    </source>
</evidence>
<reference evidence="1 2" key="1">
    <citation type="journal article" date="2018" name="Sci. Rep.">
        <title>Genomic signatures of local adaptation to the degree of environmental predictability in rotifers.</title>
        <authorList>
            <person name="Franch-Gras L."/>
            <person name="Hahn C."/>
            <person name="Garcia-Roger E.M."/>
            <person name="Carmona M.J."/>
            <person name="Serra M."/>
            <person name="Gomez A."/>
        </authorList>
    </citation>
    <scope>NUCLEOTIDE SEQUENCE [LARGE SCALE GENOMIC DNA]</scope>
    <source>
        <strain evidence="1">HYR1</strain>
    </source>
</reference>
<name>A0A3M7SI33_BRAPC</name>
<protein>
    <submittedName>
        <fullName evidence="1">Uncharacterized protein</fullName>
    </submittedName>
</protein>
<dbReference type="Proteomes" id="UP000276133">
    <property type="component" value="Unassembled WGS sequence"/>
</dbReference>
<evidence type="ECO:0000313" key="2">
    <source>
        <dbReference type="Proteomes" id="UP000276133"/>
    </source>
</evidence>
<gene>
    <name evidence="1" type="ORF">BpHYR1_037200</name>
</gene>
<comment type="caution">
    <text evidence="1">The sequence shown here is derived from an EMBL/GenBank/DDBJ whole genome shotgun (WGS) entry which is preliminary data.</text>
</comment>
<organism evidence="1 2">
    <name type="scientific">Brachionus plicatilis</name>
    <name type="common">Marine rotifer</name>
    <name type="synonym">Brachionus muelleri</name>
    <dbReference type="NCBI Taxonomy" id="10195"/>
    <lineage>
        <taxon>Eukaryota</taxon>
        <taxon>Metazoa</taxon>
        <taxon>Spiralia</taxon>
        <taxon>Gnathifera</taxon>
        <taxon>Rotifera</taxon>
        <taxon>Eurotatoria</taxon>
        <taxon>Monogononta</taxon>
        <taxon>Pseudotrocha</taxon>
        <taxon>Ploima</taxon>
        <taxon>Brachionidae</taxon>
        <taxon>Brachionus</taxon>
    </lineage>
</organism>
<dbReference type="EMBL" id="REGN01001326">
    <property type="protein sequence ID" value="RNA35422.1"/>
    <property type="molecule type" value="Genomic_DNA"/>
</dbReference>
<dbReference type="AlphaFoldDB" id="A0A3M7SI33"/>
<sequence>MELDSKRPYIDFYSYNNDSTREPDICAFNNLRLITTRGTEPTPFIFKLLKNRYFLIRLTTLMTFIRDVLPRLFRNKENFEGYHSELLPGLLNFMRGKRKKFNPAKPHIPEFRLIYS</sequence>
<proteinExistence type="predicted"/>
<keyword evidence="2" id="KW-1185">Reference proteome</keyword>
<accession>A0A3M7SI33</accession>